<accession>C4V222</accession>
<dbReference type="STRING" id="638302.HMPREF0908_0469"/>
<dbReference type="EMBL" id="ACLA01000006">
    <property type="protein sequence ID" value="EEQ49153.1"/>
    <property type="molecule type" value="Genomic_DNA"/>
</dbReference>
<name>C4V222_9FIRM</name>
<dbReference type="AlphaFoldDB" id="C4V222"/>
<dbReference type="Proteomes" id="UP000005309">
    <property type="component" value="Unassembled WGS sequence"/>
</dbReference>
<keyword evidence="2" id="KW-1185">Reference proteome</keyword>
<sequence>MNGLLYEAGKLCAAVFLSMDEVYNIMKDFISSALAKKCKSC</sequence>
<evidence type="ECO:0000313" key="1">
    <source>
        <dbReference type="EMBL" id="EEQ49153.1"/>
    </source>
</evidence>
<organism evidence="1 2">
    <name type="scientific">Selenomonas flueggei ATCC 43531</name>
    <dbReference type="NCBI Taxonomy" id="638302"/>
    <lineage>
        <taxon>Bacteria</taxon>
        <taxon>Bacillati</taxon>
        <taxon>Bacillota</taxon>
        <taxon>Negativicutes</taxon>
        <taxon>Selenomonadales</taxon>
        <taxon>Selenomonadaceae</taxon>
        <taxon>Selenomonas</taxon>
    </lineage>
</organism>
<protein>
    <submittedName>
        <fullName evidence="1">Uncharacterized protein</fullName>
    </submittedName>
</protein>
<gene>
    <name evidence="1" type="ORF">HMPREF0908_0469</name>
</gene>
<proteinExistence type="predicted"/>
<evidence type="ECO:0000313" key="2">
    <source>
        <dbReference type="Proteomes" id="UP000005309"/>
    </source>
</evidence>
<dbReference type="HOGENOM" id="CLU_3276518_0_0_9"/>
<reference evidence="1 2" key="1">
    <citation type="submission" date="2009-04" db="EMBL/GenBank/DDBJ databases">
        <authorList>
            <person name="Qin X."/>
            <person name="Bachman B."/>
            <person name="Battles P."/>
            <person name="Bell A."/>
            <person name="Bess C."/>
            <person name="Bickham C."/>
            <person name="Chaboub L."/>
            <person name="Chen D."/>
            <person name="Coyle M."/>
            <person name="Deiros D.R."/>
            <person name="Dinh H."/>
            <person name="Forbes L."/>
            <person name="Fowler G."/>
            <person name="Francisco L."/>
            <person name="Fu Q."/>
            <person name="Gubbala S."/>
            <person name="Hale W."/>
            <person name="Han Y."/>
            <person name="Hemphill L."/>
            <person name="Highlander S.K."/>
            <person name="Hirani K."/>
            <person name="Hogues M."/>
            <person name="Jackson L."/>
            <person name="Jakkamsetti A."/>
            <person name="Javaid M."/>
            <person name="Jiang H."/>
            <person name="Korchina V."/>
            <person name="Kovar C."/>
            <person name="Lara F."/>
            <person name="Lee S."/>
            <person name="Mata R."/>
            <person name="Mathew T."/>
            <person name="Moen C."/>
            <person name="Morales K."/>
            <person name="Munidasa M."/>
            <person name="Nazareth L."/>
            <person name="Ngo R."/>
            <person name="Nguyen L."/>
            <person name="Okwuonu G."/>
            <person name="Ongeri F."/>
            <person name="Patil S."/>
            <person name="Petrosino J."/>
            <person name="Pham C."/>
            <person name="Pham P."/>
            <person name="Pu L.-L."/>
            <person name="Puazo M."/>
            <person name="Raj R."/>
            <person name="Reid J."/>
            <person name="Rouhana J."/>
            <person name="Saada N."/>
            <person name="Shang Y."/>
            <person name="Simmons D."/>
            <person name="Thornton R."/>
            <person name="Warren J."/>
            <person name="Weissenberger G."/>
            <person name="Zhang J."/>
            <person name="Zhang L."/>
            <person name="Zhou C."/>
            <person name="Zhu D."/>
            <person name="Muzny D."/>
            <person name="Worley K."/>
            <person name="Gibbs R."/>
        </authorList>
    </citation>
    <scope>NUCLEOTIDE SEQUENCE [LARGE SCALE GENOMIC DNA]</scope>
    <source>
        <strain evidence="1 2">ATCC 43531</strain>
    </source>
</reference>
<comment type="caution">
    <text evidence="1">The sequence shown here is derived from an EMBL/GenBank/DDBJ whole genome shotgun (WGS) entry which is preliminary data.</text>
</comment>